<protein>
    <recommendedName>
        <fullName evidence="4">DUF397 domain-containing protein</fullName>
    </recommendedName>
</protein>
<comment type="caution">
    <text evidence="2">The sequence shown here is derived from an EMBL/GenBank/DDBJ whole genome shotgun (WGS) entry which is preliminary data.</text>
</comment>
<dbReference type="EMBL" id="JAQNDM010000002">
    <property type="protein sequence ID" value="MDC0713152.1"/>
    <property type="molecule type" value="Genomic_DNA"/>
</dbReference>
<proteinExistence type="predicted"/>
<dbReference type="RefSeq" id="WP_272143341.1">
    <property type="nucleotide sequence ID" value="NZ_JAQNDM010000002.1"/>
</dbReference>
<evidence type="ECO:0000313" key="2">
    <source>
        <dbReference type="EMBL" id="MDC0713152.1"/>
    </source>
</evidence>
<reference evidence="2 3" key="1">
    <citation type="submission" date="2022-11" db="EMBL/GenBank/DDBJ databases">
        <title>Minimal conservation of predation-associated metabolite biosynthetic gene clusters underscores biosynthetic potential of Myxococcota including descriptions for ten novel species: Archangium lansinium sp. nov., Myxococcus landrumus sp. nov., Nannocystis bai.</title>
        <authorList>
            <person name="Ahearne A."/>
            <person name="Stevens C."/>
            <person name="Dowd S."/>
        </authorList>
    </citation>
    <scope>NUCLEOTIDE SEQUENCE [LARGE SCALE GENOMIC DNA]</scope>
    <source>
        <strain evidence="2 3">NCWAL01</strain>
    </source>
</reference>
<sequence length="96" mass="10110">MHLRPGDAYQRLVALDQEAVEGSRPAERALLLEDGPQVALLASASSWRAMVEHGCALSMDVGLGTLPPHQEPSSRGRGRPLSHRVAAPRGGHAGDG</sequence>
<keyword evidence="3" id="KW-1185">Reference proteome</keyword>
<name>A0ABT5DHL5_9BACT</name>
<organism evidence="2 3">
    <name type="scientific">Stigmatella ashevillensis</name>
    <dbReference type="NCBI Taxonomy" id="2995309"/>
    <lineage>
        <taxon>Bacteria</taxon>
        <taxon>Pseudomonadati</taxon>
        <taxon>Myxococcota</taxon>
        <taxon>Myxococcia</taxon>
        <taxon>Myxococcales</taxon>
        <taxon>Cystobacterineae</taxon>
        <taxon>Archangiaceae</taxon>
        <taxon>Stigmatella</taxon>
    </lineage>
</organism>
<dbReference type="Proteomes" id="UP001221838">
    <property type="component" value="Unassembled WGS sequence"/>
</dbReference>
<feature type="region of interest" description="Disordered" evidence="1">
    <location>
        <begin position="64"/>
        <end position="96"/>
    </location>
</feature>
<evidence type="ECO:0000313" key="3">
    <source>
        <dbReference type="Proteomes" id="UP001221838"/>
    </source>
</evidence>
<gene>
    <name evidence="2" type="ORF">POL68_32120</name>
</gene>
<evidence type="ECO:0000256" key="1">
    <source>
        <dbReference type="SAM" id="MobiDB-lite"/>
    </source>
</evidence>
<accession>A0ABT5DHL5</accession>
<evidence type="ECO:0008006" key="4">
    <source>
        <dbReference type="Google" id="ProtNLM"/>
    </source>
</evidence>